<organism evidence="1 2">
    <name type="scientific">Kribbella turkmenica</name>
    <dbReference type="NCBI Taxonomy" id="2530375"/>
    <lineage>
        <taxon>Bacteria</taxon>
        <taxon>Bacillati</taxon>
        <taxon>Actinomycetota</taxon>
        <taxon>Actinomycetes</taxon>
        <taxon>Propionibacteriales</taxon>
        <taxon>Kribbellaceae</taxon>
        <taxon>Kribbella</taxon>
    </lineage>
</organism>
<name>A0A4R4X587_9ACTN</name>
<comment type="caution">
    <text evidence="1">The sequence shown here is derived from an EMBL/GenBank/DDBJ whole genome shotgun (WGS) entry which is preliminary data.</text>
</comment>
<dbReference type="EMBL" id="SMKR01000056">
    <property type="protein sequence ID" value="TDD25399.1"/>
    <property type="molecule type" value="Genomic_DNA"/>
</dbReference>
<proteinExistence type="predicted"/>
<evidence type="ECO:0000313" key="2">
    <source>
        <dbReference type="Proteomes" id="UP000295172"/>
    </source>
</evidence>
<evidence type="ECO:0000313" key="1">
    <source>
        <dbReference type="EMBL" id="TDD25399.1"/>
    </source>
</evidence>
<dbReference type="RefSeq" id="WP_132320455.1">
    <property type="nucleotide sequence ID" value="NZ_SMKR01000056.1"/>
</dbReference>
<sequence length="230" mass="25257">MKRPILVTGILAITLLGAAAGYYTGDHTEPAPTAAGEAVPLGGVAPSEPTVPVKTPVPNDLAALETGLSYERHLFTVRPAGQQPVQISIKTPDRWRLTKDPDAPAEVKFLDPRNERAVRVEAVEPTETTTDSRKKLVVGLRQSQAPENDLRILSQTDEQVEDDEGRLRAVSTLVYTYIPNKTRRYVIVRWVATGEDDRTTVEMSITGLPQDAKGLDEVLHQATRTVRETN</sequence>
<dbReference type="AlphaFoldDB" id="A0A4R4X587"/>
<protein>
    <submittedName>
        <fullName evidence="1">Uncharacterized protein</fullName>
    </submittedName>
</protein>
<gene>
    <name evidence="1" type="ORF">E1218_15005</name>
</gene>
<accession>A0A4R4X587</accession>
<dbReference type="Proteomes" id="UP000295172">
    <property type="component" value="Unassembled WGS sequence"/>
</dbReference>
<keyword evidence="2" id="KW-1185">Reference proteome</keyword>
<dbReference type="OrthoDB" id="3817902at2"/>
<reference evidence="1 2" key="1">
    <citation type="submission" date="2019-02" db="EMBL/GenBank/DDBJ databases">
        <title>Draft genome sequences of novel Actinobacteria.</title>
        <authorList>
            <person name="Sahin N."/>
            <person name="Ay H."/>
            <person name="Saygin H."/>
        </authorList>
    </citation>
    <scope>NUCLEOTIDE SEQUENCE [LARGE SCALE GENOMIC DNA]</scope>
    <source>
        <strain evidence="1 2">16K104</strain>
    </source>
</reference>